<dbReference type="PANTHER" id="PTHR39188:SF3">
    <property type="entry name" value="STAGE IV SPORULATION PROTEIN FB"/>
    <property type="match status" value="1"/>
</dbReference>
<feature type="domain" description="Peptidase M50" evidence="13">
    <location>
        <begin position="33"/>
        <end position="105"/>
    </location>
</feature>
<comment type="caution">
    <text evidence="14">The sequence shown here is derived from an EMBL/GenBank/DDBJ whole genome shotgun (WGS) entry which is preliminary data.</text>
</comment>
<keyword evidence="7" id="KW-0378">Hydrolase</keyword>
<dbReference type="RefSeq" id="WP_173658521.1">
    <property type="nucleotide sequence ID" value="NZ_JAOUSE010000001.1"/>
</dbReference>
<evidence type="ECO:0000256" key="4">
    <source>
        <dbReference type="ARBA" id="ARBA00022670"/>
    </source>
</evidence>
<keyword evidence="10" id="KW-0482">Metalloprotease</keyword>
<keyword evidence="8" id="KW-0862">Zinc</keyword>
<feature type="transmembrane region" description="Helical" evidence="12">
    <location>
        <begin position="182"/>
        <end position="199"/>
    </location>
</feature>
<feature type="transmembrane region" description="Helical" evidence="12">
    <location>
        <begin position="33"/>
        <end position="54"/>
    </location>
</feature>
<feature type="transmembrane region" description="Helical" evidence="12">
    <location>
        <begin position="7"/>
        <end position="27"/>
    </location>
</feature>
<gene>
    <name evidence="14" type="ORF">OEV82_00245</name>
</gene>
<dbReference type="Pfam" id="PF02163">
    <property type="entry name" value="Peptidase_M50"/>
    <property type="match status" value="1"/>
</dbReference>
<evidence type="ECO:0000256" key="5">
    <source>
        <dbReference type="ARBA" id="ARBA00022692"/>
    </source>
</evidence>
<proteinExistence type="inferred from homology"/>
<keyword evidence="6" id="KW-0479">Metal-binding</keyword>
<comment type="subcellular location">
    <subcellularLocation>
        <location evidence="2">Membrane</location>
        <topology evidence="2">Multi-pass membrane protein</topology>
    </subcellularLocation>
</comment>
<keyword evidence="9 12" id="KW-1133">Transmembrane helix</keyword>
<dbReference type="PANTHER" id="PTHR39188">
    <property type="entry name" value="MEMBRANE-ASSOCIATED ZINC METALLOPROTEASE M50B"/>
    <property type="match status" value="1"/>
</dbReference>
<keyword evidence="5 12" id="KW-0812">Transmembrane</keyword>
<evidence type="ECO:0000256" key="10">
    <source>
        <dbReference type="ARBA" id="ARBA00023049"/>
    </source>
</evidence>
<evidence type="ECO:0000256" key="12">
    <source>
        <dbReference type="SAM" id="Phobius"/>
    </source>
</evidence>
<dbReference type="EMBL" id="JAOUSE010000001">
    <property type="protein sequence ID" value="MCU9592880.1"/>
    <property type="molecule type" value="Genomic_DNA"/>
</dbReference>
<accession>A0ABT2WBM7</accession>
<evidence type="ECO:0000256" key="7">
    <source>
        <dbReference type="ARBA" id="ARBA00022801"/>
    </source>
</evidence>
<comment type="similarity">
    <text evidence="3">Belongs to the peptidase M50B family.</text>
</comment>
<evidence type="ECO:0000313" key="14">
    <source>
        <dbReference type="EMBL" id="MCU9592880.1"/>
    </source>
</evidence>
<sequence length="288" mass="34277">MNRWLQLFTRIHIHPVFWIVIAAAIMTARFYELLFLFIIVFFHELGHAVAAMYYNWRIKQIFLLPFGGALELDEYGNRPMKEEFIVTIAGPLQHIWMVALAFFLYQINILSFKDYSLFLEYNFMILIFNGLPILPLDGGKLMSLALSYFYPFQQAFKKGILFSSFFLCVYSLAILLLSPFHISGWVIIVFLIHSLYYDWKNRTFLFMRFLIEKSTHDKYTYKKVKTLRVQAKESIQQVVSRFYRGMYHTIIVFDNGKEIGTIPETQILKRYFENQSHTTGIKDLIYYR</sequence>
<protein>
    <submittedName>
        <fullName evidence="14">M50 family metallopeptidase</fullName>
    </submittedName>
</protein>
<evidence type="ECO:0000256" key="2">
    <source>
        <dbReference type="ARBA" id="ARBA00004141"/>
    </source>
</evidence>
<feature type="transmembrane region" description="Helical" evidence="12">
    <location>
        <begin position="117"/>
        <end position="138"/>
    </location>
</feature>
<dbReference type="InterPro" id="IPR008915">
    <property type="entry name" value="Peptidase_M50"/>
</dbReference>
<feature type="transmembrane region" description="Helical" evidence="12">
    <location>
        <begin position="84"/>
        <end position="105"/>
    </location>
</feature>
<organism evidence="14 15">
    <name type="scientific">Pallidibacillus thermolactis</name>
    <dbReference type="NCBI Taxonomy" id="251051"/>
    <lineage>
        <taxon>Bacteria</taxon>
        <taxon>Bacillati</taxon>
        <taxon>Bacillota</taxon>
        <taxon>Bacilli</taxon>
        <taxon>Bacillales</taxon>
        <taxon>Bacillaceae</taxon>
        <taxon>Pallidibacillus</taxon>
    </lineage>
</organism>
<name>A0ABT2WBM7_9BACI</name>
<dbReference type="CDD" id="cd06161">
    <property type="entry name" value="S2P-M50_SpoIVFB"/>
    <property type="match status" value="1"/>
</dbReference>
<evidence type="ECO:0000256" key="1">
    <source>
        <dbReference type="ARBA" id="ARBA00001947"/>
    </source>
</evidence>
<evidence type="ECO:0000256" key="11">
    <source>
        <dbReference type="ARBA" id="ARBA00023136"/>
    </source>
</evidence>
<evidence type="ECO:0000256" key="8">
    <source>
        <dbReference type="ARBA" id="ARBA00022833"/>
    </source>
</evidence>
<evidence type="ECO:0000256" key="9">
    <source>
        <dbReference type="ARBA" id="ARBA00022989"/>
    </source>
</evidence>
<evidence type="ECO:0000256" key="3">
    <source>
        <dbReference type="ARBA" id="ARBA00007931"/>
    </source>
</evidence>
<evidence type="ECO:0000256" key="6">
    <source>
        <dbReference type="ARBA" id="ARBA00022723"/>
    </source>
</evidence>
<reference evidence="14 15" key="1">
    <citation type="submission" date="2022-10" db="EMBL/GenBank/DDBJ databases">
        <title>Description of Fervidibacillus gen. nov. in the family Fervidibacillaceae fam. nov. with two species, Fervidibacillus albus sp. nov., and Fervidibacillus halotolerans sp. nov., isolated from tidal flat sediments.</title>
        <authorList>
            <person name="Kwon K.K."/>
            <person name="Yang S.-H."/>
        </authorList>
    </citation>
    <scope>NUCLEOTIDE SEQUENCE [LARGE SCALE GENOMIC DNA]</scope>
    <source>
        <strain evidence="14 15">DSM 23332</strain>
    </source>
</reference>
<feature type="transmembrane region" description="Helical" evidence="12">
    <location>
        <begin position="159"/>
        <end position="176"/>
    </location>
</feature>
<evidence type="ECO:0000259" key="13">
    <source>
        <dbReference type="Pfam" id="PF02163"/>
    </source>
</evidence>
<keyword evidence="4" id="KW-0645">Protease</keyword>
<dbReference type="Proteomes" id="UP001208656">
    <property type="component" value="Unassembled WGS sequence"/>
</dbReference>
<comment type="cofactor">
    <cofactor evidence="1">
        <name>Zn(2+)</name>
        <dbReference type="ChEBI" id="CHEBI:29105"/>
    </cofactor>
</comment>
<evidence type="ECO:0000313" key="15">
    <source>
        <dbReference type="Proteomes" id="UP001208656"/>
    </source>
</evidence>
<keyword evidence="11 12" id="KW-0472">Membrane</keyword>
<keyword evidence="15" id="KW-1185">Reference proteome</keyword>